<comment type="caution">
    <text evidence="10">The sequence shown here is derived from an EMBL/GenBank/DDBJ whole genome shotgun (WGS) entry which is preliminary data.</text>
</comment>
<evidence type="ECO:0000256" key="4">
    <source>
        <dbReference type="ARBA" id="ARBA00022692"/>
    </source>
</evidence>
<keyword evidence="7 9" id="KW-0472">Membrane</keyword>
<feature type="transmembrane region" description="Helical" evidence="9">
    <location>
        <begin position="265"/>
        <end position="285"/>
    </location>
</feature>
<protein>
    <submittedName>
        <fullName evidence="10">Branched-chain amino acid ABC transporter permease</fullName>
    </submittedName>
</protein>
<evidence type="ECO:0000256" key="2">
    <source>
        <dbReference type="ARBA" id="ARBA00022448"/>
    </source>
</evidence>
<feature type="transmembrane region" description="Helical" evidence="9">
    <location>
        <begin position="192"/>
        <end position="217"/>
    </location>
</feature>
<name>A0ABD6AEH2_9EURY</name>
<dbReference type="GO" id="GO:0006865">
    <property type="term" value="P:amino acid transport"/>
    <property type="evidence" value="ECO:0007669"/>
    <property type="project" value="UniProtKB-KW"/>
</dbReference>
<accession>A0ABD6AEH2</accession>
<feature type="transmembrane region" description="Helical" evidence="9">
    <location>
        <begin position="60"/>
        <end position="82"/>
    </location>
</feature>
<dbReference type="InterPro" id="IPR001851">
    <property type="entry name" value="ABC_transp_permease"/>
</dbReference>
<evidence type="ECO:0000256" key="6">
    <source>
        <dbReference type="ARBA" id="ARBA00022989"/>
    </source>
</evidence>
<keyword evidence="11" id="KW-1185">Reference proteome</keyword>
<feature type="transmembrane region" description="Helical" evidence="9">
    <location>
        <begin position="134"/>
        <end position="163"/>
    </location>
</feature>
<dbReference type="Pfam" id="PF02653">
    <property type="entry name" value="BPD_transp_2"/>
    <property type="match status" value="1"/>
</dbReference>
<evidence type="ECO:0000256" key="3">
    <source>
        <dbReference type="ARBA" id="ARBA00022475"/>
    </source>
</evidence>
<evidence type="ECO:0000256" key="9">
    <source>
        <dbReference type="SAM" id="Phobius"/>
    </source>
</evidence>
<evidence type="ECO:0000256" key="8">
    <source>
        <dbReference type="ARBA" id="ARBA00037998"/>
    </source>
</evidence>
<dbReference type="EMBL" id="JBHTBF010000003">
    <property type="protein sequence ID" value="MFC7318743.1"/>
    <property type="molecule type" value="Genomic_DNA"/>
</dbReference>
<dbReference type="CDD" id="cd06582">
    <property type="entry name" value="TM_PBP1_LivH_like"/>
    <property type="match status" value="1"/>
</dbReference>
<comment type="similarity">
    <text evidence="8">Belongs to the binding-protein-dependent transport system permease family. LivHM subfamily.</text>
</comment>
<keyword evidence="3" id="KW-1003">Cell membrane</keyword>
<gene>
    <name evidence="10" type="ORF">ACFQPE_18360</name>
</gene>
<keyword evidence="5" id="KW-0029">Amino-acid transport</keyword>
<evidence type="ECO:0000313" key="10">
    <source>
        <dbReference type="EMBL" id="MFC7318743.1"/>
    </source>
</evidence>
<dbReference type="PANTHER" id="PTHR11795">
    <property type="entry name" value="BRANCHED-CHAIN AMINO ACID TRANSPORT SYSTEM PERMEASE PROTEIN LIVH"/>
    <property type="match status" value="1"/>
</dbReference>
<feature type="transmembrane region" description="Helical" evidence="9">
    <location>
        <begin position="229"/>
        <end position="253"/>
    </location>
</feature>
<evidence type="ECO:0000313" key="11">
    <source>
        <dbReference type="Proteomes" id="UP001596547"/>
    </source>
</evidence>
<dbReference type="Proteomes" id="UP001596547">
    <property type="component" value="Unassembled WGS sequence"/>
</dbReference>
<sequence>MVLVESLVNGLIQGSIYAVFAASFTIIFGVMDIPNMGHAALFAGGAYVYFQVVQLSGLPLAVGILAAILAVALLGAIIERALLAPLYDRDESGYIFGVILVTLGVAQILERAFAQTWGHEPHYLAFGGLHNTPIAFLDTSVTVLELIVFLFALANFAFLYWLINSTTLGLSLRAIVQDRELARMKGVNVRRAFLSAFVLGSAMAAVAGVLNAAMFSLTPTMGFDLLIKAFIIVILGGIGRVFGAMLAGYALGLYEAFAVLTLSSYYIFASEFAVLILFFLVKAVVLRTGTESLTGALRQRVARVRGVR</sequence>
<dbReference type="GO" id="GO:0005886">
    <property type="term" value="C:plasma membrane"/>
    <property type="evidence" value="ECO:0007669"/>
    <property type="project" value="UniProtKB-SubCell"/>
</dbReference>
<dbReference type="PANTHER" id="PTHR11795:SF445">
    <property type="entry name" value="AMINO ACID ABC TRANSPORTER PERMEASE PROTEIN"/>
    <property type="match status" value="1"/>
</dbReference>
<dbReference type="RefSeq" id="WP_276306419.1">
    <property type="nucleotide sequence ID" value="NZ_CP119993.1"/>
</dbReference>
<evidence type="ECO:0000256" key="1">
    <source>
        <dbReference type="ARBA" id="ARBA00004651"/>
    </source>
</evidence>
<reference evidence="10 11" key="1">
    <citation type="journal article" date="2019" name="Int. J. Syst. Evol. Microbiol.">
        <title>The Global Catalogue of Microorganisms (GCM) 10K type strain sequencing project: providing services to taxonomists for standard genome sequencing and annotation.</title>
        <authorList>
            <consortium name="The Broad Institute Genomics Platform"/>
            <consortium name="The Broad Institute Genome Sequencing Center for Infectious Disease"/>
            <person name="Wu L."/>
            <person name="Ma J."/>
        </authorList>
    </citation>
    <scope>NUCLEOTIDE SEQUENCE [LARGE SCALE GENOMIC DNA]</scope>
    <source>
        <strain evidence="10 11">PSR21</strain>
    </source>
</reference>
<keyword evidence="6 9" id="KW-1133">Transmembrane helix</keyword>
<comment type="subcellular location">
    <subcellularLocation>
        <location evidence="1">Cell membrane</location>
        <topology evidence="1">Multi-pass membrane protein</topology>
    </subcellularLocation>
</comment>
<dbReference type="AlphaFoldDB" id="A0ABD6AEH2"/>
<feature type="transmembrane region" description="Helical" evidence="9">
    <location>
        <begin position="12"/>
        <end position="30"/>
    </location>
</feature>
<dbReference type="InterPro" id="IPR052157">
    <property type="entry name" value="BCAA_transport_permease"/>
</dbReference>
<feature type="transmembrane region" description="Helical" evidence="9">
    <location>
        <begin position="94"/>
        <end position="114"/>
    </location>
</feature>
<evidence type="ECO:0000256" key="5">
    <source>
        <dbReference type="ARBA" id="ARBA00022970"/>
    </source>
</evidence>
<organism evidence="10 11">
    <name type="scientific">Halomarina halobia</name>
    <dbReference type="NCBI Taxonomy" id="3033386"/>
    <lineage>
        <taxon>Archaea</taxon>
        <taxon>Methanobacteriati</taxon>
        <taxon>Methanobacteriota</taxon>
        <taxon>Stenosarchaea group</taxon>
        <taxon>Halobacteria</taxon>
        <taxon>Halobacteriales</taxon>
        <taxon>Natronomonadaceae</taxon>
        <taxon>Halomarina</taxon>
    </lineage>
</organism>
<evidence type="ECO:0000256" key="7">
    <source>
        <dbReference type="ARBA" id="ARBA00023136"/>
    </source>
</evidence>
<keyword evidence="4 9" id="KW-0812">Transmembrane</keyword>
<dbReference type="GeneID" id="79317068"/>
<proteinExistence type="inferred from homology"/>
<keyword evidence="2" id="KW-0813">Transport</keyword>